<feature type="compositionally biased region" description="Low complexity" evidence="1">
    <location>
        <begin position="267"/>
        <end position="276"/>
    </location>
</feature>
<feature type="compositionally biased region" description="Polar residues" evidence="1">
    <location>
        <begin position="277"/>
        <end position="288"/>
    </location>
</feature>
<gene>
    <name evidence="2" type="ORF">ABL78_6661</name>
</gene>
<name>A0A0N1HTH3_LEPSE</name>
<sequence>MSFGPSTRGETECTSASKTSAVGSSPGGVSTAATASSNTVTPGSVTRSCGSPIHPSCTTVQRVNGGSCPPSPLPRGCNASSGSVMAATTSAIETTLVAATPHRPDSPSTAAPLSLVPTPHRPNTNTIITTAATTAANGSQHNGIIRDGVGAPVAAAASSSGTLLPPLTRTNPSRHSLNDICAATAATAPSANTTPFSVVLPAIVTSHSTSGVVDSGENNRGNSKPEKKKGCTSSSASKAEPQPSLSTSHAVFPSAASSCAAAVARASPSSSVNSNSTEPDSTRCASQSAGEPYFRANNIPHLFNELSEALLEALPENPVAFITEWLRRRRDALE</sequence>
<dbReference type="VEuPathDB" id="TriTrypDB:Lsey_0272_0110"/>
<keyword evidence="3" id="KW-1185">Reference proteome</keyword>
<dbReference type="OMA" id="DHTETAV"/>
<evidence type="ECO:0000313" key="3">
    <source>
        <dbReference type="Proteomes" id="UP000038009"/>
    </source>
</evidence>
<dbReference type="Proteomes" id="UP000038009">
    <property type="component" value="Unassembled WGS sequence"/>
</dbReference>
<dbReference type="AlphaFoldDB" id="A0A0N1HTH3"/>
<proteinExistence type="predicted"/>
<reference evidence="2 3" key="1">
    <citation type="journal article" date="2015" name="PLoS Pathog.">
        <title>Leptomonas seymouri: Adaptations to the Dixenous Life Cycle Analyzed by Genome Sequencing, Transcriptome Profiling and Co-infection with Leishmania donovani.</title>
        <authorList>
            <person name="Kraeva N."/>
            <person name="Butenko A."/>
            <person name="Hlavacova J."/>
            <person name="Kostygov A."/>
            <person name="Myskova J."/>
            <person name="Grybchuk D."/>
            <person name="Lestinova T."/>
            <person name="Votypka J."/>
            <person name="Volf P."/>
            <person name="Opperdoes F."/>
            <person name="Flegontov P."/>
            <person name="Lukes J."/>
            <person name="Yurchenko V."/>
        </authorList>
    </citation>
    <scope>NUCLEOTIDE SEQUENCE [LARGE SCALE GENOMIC DNA]</scope>
    <source>
        <strain evidence="2 3">ATCC 30220</strain>
    </source>
</reference>
<feature type="region of interest" description="Disordered" evidence="1">
    <location>
        <begin position="100"/>
        <end position="120"/>
    </location>
</feature>
<organism evidence="2 3">
    <name type="scientific">Leptomonas seymouri</name>
    <dbReference type="NCBI Taxonomy" id="5684"/>
    <lineage>
        <taxon>Eukaryota</taxon>
        <taxon>Discoba</taxon>
        <taxon>Euglenozoa</taxon>
        <taxon>Kinetoplastea</taxon>
        <taxon>Metakinetoplastina</taxon>
        <taxon>Trypanosomatida</taxon>
        <taxon>Trypanosomatidae</taxon>
        <taxon>Leishmaniinae</taxon>
        <taxon>Leptomonas</taxon>
    </lineage>
</organism>
<dbReference type="EMBL" id="LJSK01000272">
    <property type="protein sequence ID" value="KPI84294.1"/>
    <property type="molecule type" value="Genomic_DNA"/>
</dbReference>
<dbReference type="OrthoDB" id="266053at2759"/>
<protein>
    <submittedName>
        <fullName evidence="2">Uncharacterized protein</fullName>
    </submittedName>
</protein>
<feature type="compositionally biased region" description="Polar residues" evidence="1">
    <location>
        <begin position="231"/>
        <end position="249"/>
    </location>
</feature>
<accession>A0A0N1HTH3</accession>
<feature type="region of interest" description="Disordered" evidence="1">
    <location>
        <begin position="1"/>
        <end position="55"/>
    </location>
</feature>
<feature type="compositionally biased region" description="Low complexity" evidence="1">
    <location>
        <begin position="19"/>
        <end position="41"/>
    </location>
</feature>
<feature type="region of interest" description="Disordered" evidence="1">
    <location>
        <begin position="209"/>
        <end position="249"/>
    </location>
</feature>
<feature type="region of interest" description="Disordered" evidence="1">
    <location>
        <begin position="267"/>
        <end position="288"/>
    </location>
</feature>
<evidence type="ECO:0000256" key="1">
    <source>
        <dbReference type="SAM" id="MobiDB-lite"/>
    </source>
</evidence>
<evidence type="ECO:0000313" key="2">
    <source>
        <dbReference type="EMBL" id="KPI84294.1"/>
    </source>
</evidence>
<comment type="caution">
    <text evidence="2">The sequence shown here is derived from an EMBL/GenBank/DDBJ whole genome shotgun (WGS) entry which is preliminary data.</text>
</comment>
<feature type="compositionally biased region" description="Polar residues" evidence="1">
    <location>
        <begin position="209"/>
        <end position="222"/>
    </location>
</feature>